<name>A0ABT1SSE7_9FIRM</name>
<dbReference type="Pfam" id="PF00484">
    <property type="entry name" value="Pro_CA"/>
    <property type="match status" value="1"/>
</dbReference>
<gene>
    <name evidence="7" type="ORF">NE675_07190</name>
</gene>
<dbReference type="EMBL" id="JANGEW010000012">
    <property type="protein sequence ID" value="MCQ5342810.1"/>
    <property type="molecule type" value="Genomic_DNA"/>
</dbReference>
<evidence type="ECO:0000256" key="1">
    <source>
        <dbReference type="ARBA" id="ARBA00001947"/>
    </source>
</evidence>
<comment type="caution">
    <text evidence="7">The sequence shown here is derived from an EMBL/GenBank/DDBJ whole genome shotgun (WGS) entry which is preliminary data.</text>
</comment>
<dbReference type="EC" id="4.2.1.1" evidence="3"/>
<protein>
    <recommendedName>
        <fullName evidence="3">carbonic anhydrase</fullName>
        <ecNumber evidence="3">4.2.1.1</ecNumber>
    </recommendedName>
</protein>
<dbReference type="RefSeq" id="WP_062412493.1">
    <property type="nucleotide sequence ID" value="NZ_JAJCIO010000017.1"/>
</dbReference>
<dbReference type="PANTHER" id="PTHR43175:SF3">
    <property type="entry name" value="CARBON DISULFIDE HYDROLASE"/>
    <property type="match status" value="1"/>
</dbReference>
<proteinExistence type="inferred from homology"/>
<dbReference type="CDD" id="cd03379">
    <property type="entry name" value="beta_CA_cladeD"/>
    <property type="match status" value="1"/>
</dbReference>
<dbReference type="PANTHER" id="PTHR43175">
    <property type="entry name" value="CARBONIC ANHYDRASE"/>
    <property type="match status" value="1"/>
</dbReference>
<accession>A0ABT1SSE7</accession>
<dbReference type="InterPro" id="IPR001765">
    <property type="entry name" value="Carbonic_anhydrase"/>
</dbReference>
<reference evidence="7 8" key="1">
    <citation type="submission" date="2022-06" db="EMBL/GenBank/DDBJ databases">
        <title>Isolation of gut microbiota from human fecal samples.</title>
        <authorList>
            <person name="Pamer E.G."/>
            <person name="Barat B."/>
            <person name="Waligurski E."/>
            <person name="Medina S."/>
            <person name="Paddock L."/>
            <person name="Mostad J."/>
        </authorList>
    </citation>
    <scope>NUCLEOTIDE SEQUENCE [LARGE SCALE GENOMIC DNA]</scope>
    <source>
        <strain evidence="7 8">DFI.1.1</strain>
    </source>
</reference>
<evidence type="ECO:0000256" key="3">
    <source>
        <dbReference type="ARBA" id="ARBA00012925"/>
    </source>
</evidence>
<sequence length="188" mass="21019">MSELIRQILKTNENFVKQSLSQGGFDDVSKYPRRHLAVLTCMDTRLLNFLEPAMGLVRGDAKIIKVAGNTAFEDFDSVIGSLMVAVYELHVHEIIVMGHDDCGMLHTTADSLCRHMVEEGIDEKAIDAIRPKLAQWADPVTDVDTSVCDTVRRLRANPYLPKSLTIYGMVIHPHTGEIRVVDDGEDQK</sequence>
<evidence type="ECO:0000313" key="8">
    <source>
        <dbReference type="Proteomes" id="UP001206692"/>
    </source>
</evidence>
<dbReference type="InterPro" id="IPR036874">
    <property type="entry name" value="Carbonic_anhydrase_sf"/>
</dbReference>
<keyword evidence="4" id="KW-0479">Metal-binding</keyword>
<evidence type="ECO:0000313" key="7">
    <source>
        <dbReference type="EMBL" id="MCQ5342810.1"/>
    </source>
</evidence>
<dbReference type="SUPFAM" id="SSF53056">
    <property type="entry name" value="beta-carbonic anhydrase, cab"/>
    <property type="match status" value="1"/>
</dbReference>
<comment type="catalytic activity">
    <reaction evidence="6">
        <text>hydrogencarbonate + H(+) = CO2 + H2O</text>
        <dbReference type="Rhea" id="RHEA:10748"/>
        <dbReference type="ChEBI" id="CHEBI:15377"/>
        <dbReference type="ChEBI" id="CHEBI:15378"/>
        <dbReference type="ChEBI" id="CHEBI:16526"/>
        <dbReference type="ChEBI" id="CHEBI:17544"/>
        <dbReference type="EC" id="4.2.1.1"/>
    </reaction>
</comment>
<dbReference type="Proteomes" id="UP001206692">
    <property type="component" value="Unassembled WGS sequence"/>
</dbReference>
<evidence type="ECO:0000256" key="6">
    <source>
        <dbReference type="ARBA" id="ARBA00048348"/>
    </source>
</evidence>
<evidence type="ECO:0000256" key="5">
    <source>
        <dbReference type="ARBA" id="ARBA00022833"/>
    </source>
</evidence>
<evidence type="ECO:0000256" key="2">
    <source>
        <dbReference type="ARBA" id="ARBA00006217"/>
    </source>
</evidence>
<organism evidence="7 8">
    <name type="scientific">Megasphaera massiliensis</name>
    <dbReference type="NCBI Taxonomy" id="1232428"/>
    <lineage>
        <taxon>Bacteria</taxon>
        <taxon>Bacillati</taxon>
        <taxon>Bacillota</taxon>
        <taxon>Negativicutes</taxon>
        <taxon>Veillonellales</taxon>
        <taxon>Veillonellaceae</taxon>
        <taxon>Megasphaera</taxon>
    </lineage>
</organism>
<comment type="similarity">
    <text evidence="2">Belongs to the beta-class carbonic anhydrase family.</text>
</comment>
<keyword evidence="5" id="KW-0862">Zinc</keyword>
<keyword evidence="8" id="KW-1185">Reference proteome</keyword>
<evidence type="ECO:0000256" key="4">
    <source>
        <dbReference type="ARBA" id="ARBA00022723"/>
    </source>
</evidence>
<dbReference type="Gene3D" id="3.40.1050.10">
    <property type="entry name" value="Carbonic anhydrase"/>
    <property type="match status" value="1"/>
</dbReference>
<comment type="cofactor">
    <cofactor evidence="1">
        <name>Zn(2+)</name>
        <dbReference type="ChEBI" id="CHEBI:29105"/>
    </cofactor>
</comment>
<dbReference type="SMART" id="SM00947">
    <property type="entry name" value="Pro_CA"/>
    <property type="match status" value="1"/>
</dbReference>